<comment type="catalytic activity">
    <reaction evidence="1">
        <text>ATP + protein L-histidine = ADP + protein N-phospho-L-histidine.</text>
        <dbReference type="EC" id="2.7.13.3"/>
    </reaction>
</comment>
<dbReference type="CDD" id="cd00082">
    <property type="entry name" value="HisKA"/>
    <property type="match status" value="1"/>
</dbReference>
<dbReference type="InterPro" id="IPR000014">
    <property type="entry name" value="PAS"/>
</dbReference>
<evidence type="ECO:0000256" key="2">
    <source>
        <dbReference type="ARBA" id="ARBA00001968"/>
    </source>
</evidence>
<dbReference type="Pfam" id="PF02518">
    <property type="entry name" value="HATPase_c"/>
    <property type="match status" value="1"/>
</dbReference>
<dbReference type="GO" id="GO:0005509">
    <property type="term" value="F:calcium ion binding"/>
    <property type="evidence" value="ECO:0007669"/>
    <property type="project" value="UniProtKB-ARBA"/>
</dbReference>
<evidence type="ECO:0000256" key="7">
    <source>
        <dbReference type="ARBA" id="ARBA00022777"/>
    </source>
</evidence>
<evidence type="ECO:0000256" key="6">
    <source>
        <dbReference type="ARBA" id="ARBA00022679"/>
    </source>
</evidence>
<dbReference type="GO" id="GO:0000155">
    <property type="term" value="F:phosphorelay sensor kinase activity"/>
    <property type="evidence" value="ECO:0007669"/>
    <property type="project" value="InterPro"/>
</dbReference>
<name>A0A5N6MTI7_9MICC</name>
<dbReference type="Proteomes" id="UP000326852">
    <property type="component" value="Unassembled WGS sequence"/>
</dbReference>
<evidence type="ECO:0000256" key="8">
    <source>
        <dbReference type="ARBA" id="ARBA00023012"/>
    </source>
</evidence>
<evidence type="ECO:0000256" key="10">
    <source>
        <dbReference type="SAM" id="Coils"/>
    </source>
</evidence>
<organism evidence="12 13">
    <name type="scientific">Arthrobacter yangruifuii</name>
    <dbReference type="NCBI Taxonomy" id="2606616"/>
    <lineage>
        <taxon>Bacteria</taxon>
        <taxon>Bacillati</taxon>
        <taxon>Actinomycetota</taxon>
        <taxon>Actinomycetes</taxon>
        <taxon>Micrococcales</taxon>
        <taxon>Micrococcaceae</taxon>
        <taxon>Arthrobacter</taxon>
    </lineage>
</organism>
<dbReference type="FunFam" id="1.10.287.130:FF:000001">
    <property type="entry name" value="Two-component sensor histidine kinase"/>
    <property type="match status" value="1"/>
</dbReference>
<dbReference type="CDD" id="cd00130">
    <property type="entry name" value="PAS"/>
    <property type="match status" value="1"/>
</dbReference>
<dbReference type="GO" id="GO:0005886">
    <property type="term" value="C:plasma membrane"/>
    <property type="evidence" value="ECO:0007669"/>
    <property type="project" value="UniProtKB-SubCell"/>
</dbReference>
<keyword evidence="5" id="KW-0597">Phosphoprotein</keyword>
<dbReference type="PANTHER" id="PTHR43047">
    <property type="entry name" value="TWO-COMPONENT HISTIDINE PROTEIN KINASE"/>
    <property type="match status" value="1"/>
</dbReference>
<dbReference type="InterPro" id="IPR003594">
    <property type="entry name" value="HATPase_dom"/>
</dbReference>
<dbReference type="EC" id="2.7.13.3" evidence="4"/>
<dbReference type="SUPFAM" id="SSF55874">
    <property type="entry name" value="ATPase domain of HSP90 chaperone/DNA topoisomerase II/histidine kinase"/>
    <property type="match status" value="1"/>
</dbReference>
<evidence type="ECO:0000256" key="3">
    <source>
        <dbReference type="ARBA" id="ARBA00004236"/>
    </source>
</evidence>
<dbReference type="SMART" id="SM00091">
    <property type="entry name" value="PAS"/>
    <property type="match status" value="1"/>
</dbReference>
<dbReference type="InterPro" id="IPR003661">
    <property type="entry name" value="HisK_dim/P_dom"/>
</dbReference>
<keyword evidence="7" id="KW-0418">Kinase</keyword>
<accession>A0A5N6MTI7</accession>
<dbReference type="SMART" id="SM00387">
    <property type="entry name" value="HATPase_c"/>
    <property type="match status" value="1"/>
</dbReference>
<dbReference type="FunFam" id="3.30.565.10:FF:000006">
    <property type="entry name" value="Sensor histidine kinase WalK"/>
    <property type="match status" value="1"/>
</dbReference>
<evidence type="ECO:0000256" key="9">
    <source>
        <dbReference type="ARBA" id="ARBA00023136"/>
    </source>
</evidence>
<dbReference type="Gene3D" id="3.30.565.10">
    <property type="entry name" value="Histidine kinase-like ATPase, C-terminal domain"/>
    <property type="match status" value="1"/>
</dbReference>
<dbReference type="InterPro" id="IPR005467">
    <property type="entry name" value="His_kinase_dom"/>
</dbReference>
<dbReference type="AlphaFoldDB" id="A0A5N6MTI7"/>
<dbReference type="GO" id="GO:0009927">
    <property type="term" value="F:histidine phosphotransfer kinase activity"/>
    <property type="evidence" value="ECO:0007669"/>
    <property type="project" value="TreeGrafter"/>
</dbReference>
<dbReference type="PANTHER" id="PTHR43047:SF72">
    <property type="entry name" value="OSMOSENSING HISTIDINE PROTEIN KINASE SLN1"/>
    <property type="match status" value="1"/>
</dbReference>
<dbReference type="EMBL" id="VTFX01000001">
    <property type="protein sequence ID" value="KAD4060000.1"/>
    <property type="molecule type" value="Genomic_DNA"/>
</dbReference>
<dbReference type="InterPro" id="IPR036890">
    <property type="entry name" value="HATPase_C_sf"/>
</dbReference>
<protein>
    <recommendedName>
        <fullName evidence="4">histidine kinase</fullName>
        <ecNumber evidence="4">2.7.13.3</ecNumber>
    </recommendedName>
</protein>
<dbReference type="Gene3D" id="1.10.287.130">
    <property type="match status" value="1"/>
</dbReference>
<feature type="domain" description="Histidine kinase" evidence="11">
    <location>
        <begin position="330"/>
        <end position="542"/>
    </location>
</feature>
<gene>
    <name evidence="12" type="ORF">GD627_02700</name>
</gene>
<dbReference type="PRINTS" id="PR00344">
    <property type="entry name" value="BCTRLSENSOR"/>
</dbReference>
<evidence type="ECO:0000256" key="1">
    <source>
        <dbReference type="ARBA" id="ARBA00000085"/>
    </source>
</evidence>
<keyword evidence="10" id="KW-0175">Coiled coil</keyword>
<keyword evidence="8" id="KW-0902">Two-component regulatory system</keyword>
<evidence type="ECO:0000313" key="13">
    <source>
        <dbReference type="Proteomes" id="UP000326852"/>
    </source>
</evidence>
<sequence length="542" mass="58540">MSAPPRRPPTASSPTCSRQSSFVDLDFQLDYRALSHTAPAGYFVTLTDGTVVDANGTALKWVAKSIDEIRGTSLLKYLPVGDRIVYTTHAMPQLALSAAFAELAVDLLGPEGRRIPVLLSATRSPAADGRPPLDQVVAFYAHERRLYERELISALRTAEDAEAARAEAEASLTAQAVVLQEKDVVLQSSLMESLRKESILETILNTVRVGVAVIDENGRRILTNSRQQLHERLAAPCFTNRPTEAEMYIFGPDRTTPVPEDQRPVKRAARGHSFSDQLVWYGTGEEQKALSVSARTLKGDDDAFRGSVIAYSDVTGLVNAVAAKDDFVANVSHELRTPLTSIMGYLELALDEEDAIPPYVASSLKVAQRNSEKLLHLVSDLLSAAAGSAHVVQEVTDLSDLIRSGITSAAPRAEMNAVEIVAEVPETLPTMVDPKRISQVLDNLLSNAVKYSPDGGRVTVSAWRTEAGTTVLRVEDSGIGMTDAEQAEVFTKFFRSGTARRAQIPGVGLGLVITKRIVEEHGGTIALQSEAGRGTVFTVTLP</sequence>
<dbReference type="SMART" id="SM00388">
    <property type="entry name" value="HisKA"/>
    <property type="match status" value="1"/>
</dbReference>
<dbReference type="SUPFAM" id="SSF55785">
    <property type="entry name" value="PYP-like sensor domain (PAS domain)"/>
    <property type="match status" value="1"/>
</dbReference>
<dbReference type="InterPro" id="IPR035965">
    <property type="entry name" value="PAS-like_dom_sf"/>
</dbReference>
<keyword evidence="9" id="KW-0472">Membrane</keyword>
<evidence type="ECO:0000256" key="4">
    <source>
        <dbReference type="ARBA" id="ARBA00012438"/>
    </source>
</evidence>
<dbReference type="SUPFAM" id="SSF47384">
    <property type="entry name" value="Homodimeric domain of signal transducing histidine kinase"/>
    <property type="match status" value="1"/>
</dbReference>
<feature type="coiled-coil region" evidence="10">
    <location>
        <begin position="144"/>
        <end position="171"/>
    </location>
</feature>
<comment type="caution">
    <text evidence="12">The sequence shown here is derived from an EMBL/GenBank/DDBJ whole genome shotgun (WGS) entry which is preliminary data.</text>
</comment>
<keyword evidence="6" id="KW-0808">Transferase</keyword>
<keyword evidence="13" id="KW-1185">Reference proteome</keyword>
<comment type="cofactor">
    <cofactor evidence="2">
        <name>a divalent metal cation</name>
        <dbReference type="ChEBI" id="CHEBI:60240"/>
    </cofactor>
</comment>
<proteinExistence type="predicted"/>
<evidence type="ECO:0000313" key="12">
    <source>
        <dbReference type="EMBL" id="KAD4060000.1"/>
    </source>
</evidence>
<reference evidence="12 13" key="1">
    <citation type="submission" date="2019-08" db="EMBL/GenBank/DDBJ databases">
        <title>Arthrobacter sp. nov., isolated from plateau pika and Tibetan wild ass.</title>
        <authorList>
            <person name="Ge Y."/>
        </authorList>
    </citation>
    <scope>NUCLEOTIDE SEQUENCE [LARGE SCALE GENOMIC DNA]</scope>
    <source>
        <strain evidence="12 13">785</strain>
    </source>
</reference>
<comment type="subcellular location">
    <subcellularLocation>
        <location evidence="3">Cell membrane</location>
    </subcellularLocation>
</comment>
<dbReference type="CDD" id="cd00075">
    <property type="entry name" value="HATPase"/>
    <property type="match status" value="1"/>
</dbReference>
<dbReference type="InterPro" id="IPR004358">
    <property type="entry name" value="Sig_transdc_His_kin-like_C"/>
</dbReference>
<dbReference type="Pfam" id="PF00512">
    <property type="entry name" value="HisKA"/>
    <property type="match status" value="1"/>
</dbReference>
<evidence type="ECO:0000259" key="11">
    <source>
        <dbReference type="PROSITE" id="PS50109"/>
    </source>
</evidence>
<dbReference type="PROSITE" id="PS50109">
    <property type="entry name" value="HIS_KIN"/>
    <property type="match status" value="1"/>
</dbReference>
<dbReference type="InterPro" id="IPR036097">
    <property type="entry name" value="HisK_dim/P_sf"/>
</dbReference>
<dbReference type="Gene3D" id="3.30.450.20">
    <property type="entry name" value="PAS domain"/>
    <property type="match status" value="2"/>
</dbReference>
<evidence type="ECO:0000256" key="5">
    <source>
        <dbReference type="ARBA" id="ARBA00022553"/>
    </source>
</evidence>